<dbReference type="AlphaFoldDB" id="A0A023GA99"/>
<proteinExistence type="evidence at transcript level"/>
<accession>A0A023GA99</accession>
<reference evidence="1" key="1">
    <citation type="submission" date="2014-03" db="EMBL/GenBank/DDBJ databases">
        <title>The sialotranscriptome of Amblyomma triste, Amblyomma parvum and Amblyomma cajennense ticks, uncovered by 454-based RNA-seq.</title>
        <authorList>
            <person name="Garcia G.R."/>
            <person name="Gardinassi L.G."/>
            <person name="Ribeiro J.M."/>
            <person name="Anatriello E."/>
            <person name="Ferreira B.R."/>
            <person name="Moreira H.N."/>
            <person name="Mafra C."/>
            <person name="Olegario M.M."/>
            <person name="Szabo P.J."/>
            <person name="Miranda-Santos I.K."/>
            <person name="Maruyama S.R."/>
        </authorList>
    </citation>
    <scope>NUCLEOTIDE SEQUENCE</scope>
    <source>
        <strain evidence="1">Mato Grasso do Sul</strain>
        <tissue evidence="1">Salivary glands</tissue>
    </source>
</reference>
<sequence>METDDPLWTYKTTMGGITCKVDRKRNIIDGVITYYRSLYYAEEKIILEFKGTFSPNNTDDPDLMLYGTPGSYKFGYEVIIYSGGNYSCAVVNVTQVHSAAQFSKSWFDLRVTNSSIDVGPTPDCLEYYENVTTSYGKHPEVLYGPQCQEILK</sequence>
<organism evidence="1">
    <name type="scientific">Amblyomma triste</name>
    <name type="common">Neotropical tick</name>
    <dbReference type="NCBI Taxonomy" id="251400"/>
    <lineage>
        <taxon>Eukaryota</taxon>
        <taxon>Metazoa</taxon>
        <taxon>Ecdysozoa</taxon>
        <taxon>Arthropoda</taxon>
        <taxon>Chelicerata</taxon>
        <taxon>Arachnida</taxon>
        <taxon>Acari</taxon>
        <taxon>Parasitiformes</taxon>
        <taxon>Ixodida</taxon>
        <taxon>Ixodoidea</taxon>
        <taxon>Ixodidae</taxon>
        <taxon>Amblyomminae</taxon>
        <taxon>Amblyomma</taxon>
    </lineage>
</organism>
<protein>
    <submittedName>
        <fullName evidence="1">Putative lipocalin-3 1</fullName>
    </submittedName>
</protein>
<evidence type="ECO:0000313" key="1">
    <source>
        <dbReference type="EMBL" id="JAC29600.1"/>
    </source>
</evidence>
<dbReference type="EMBL" id="GBBM01005818">
    <property type="protein sequence ID" value="JAC29600.1"/>
    <property type="molecule type" value="mRNA"/>
</dbReference>
<name>A0A023GA99_AMBTT</name>